<keyword evidence="4" id="KW-0804">Transcription</keyword>
<dbReference type="GO" id="GO:0003677">
    <property type="term" value="F:DNA binding"/>
    <property type="evidence" value="ECO:0007669"/>
    <property type="project" value="UniProtKB-KW"/>
</dbReference>
<keyword evidence="2" id="KW-0805">Transcription regulation</keyword>
<evidence type="ECO:0000256" key="3">
    <source>
        <dbReference type="ARBA" id="ARBA00023125"/>
    </source>
</evidence>
<protein>
    <submittedName>
        <fullName evidence="6">Uncharacterized protein</fullName>
    </submittedName>
</protein>
<keyword evidence="7" id="KW-1185">Reference proteome</keyword>
<evidence type="ECO:0000256" key="5">
    <source>
        <dbReference type="ARBA" id="ARBA00023242"/>
    </source>
</evidence>
<reference evidence="6 7" key="1">
    <citation type="submission" date="2024-06" db="EMBL/GenBank/DDBJ databases">
        <title>A chromosome level genome sequence of Diviner's sage (Salvia divinorum).</title>
        <authorList>
            <person name="Ford S.A."/>
            <person name="Ro D.-K."/>
            <person name="Ness R.W."/>
            <person name="Phillips M.A."/>
        </authorList>
    </citation>
    <scope>NUCLEOTIDE SEQUENCE [LARGE SCALE GENOMIC DNA]</scope>
    <source>
        <strain evidence="6">SAF-2024a</strain>
        <tissue evidence="6">Leaf</tissue>
    </source>
</reference>
<sequence>MISLMKSVIFGIHRSTMTGSHPPSPMFTVTYCPEAHRDVLPFPETWISLFGIIIPIVCQLALPNQAQWFVDLVLHETKWCNGQGWSWFAKYAGFKCRDELEFAYQFDDTFLVKRLNICTLFTFAGSDVAGPELVTDFDQLFAEWDDKVAAIGGEGPSGAKDNSDQPSPYV</sequence>
<dbReference type="SUPFAM" id="SSF101936">
    <property type="entry name" value="DNA-binding pseudobarrel domain"/>
    <property type="match status" value="1"/>
</dbReference>
<evidence type="ECO:0000256" key="1">
    <source>
        <dbReference type="ARBA" id="ARBA00004123"/>
    </source>
</evidence>
<name>A0ABD1I7R0_SALDI</name>
<gene>
    <name evidence="6" type="ORF">AAHA92_06745</name>
</gene>
<dbReference type="EMBL" id="JBEAFC010000003">
    <property type="protein sequence ID" value="KAL1564395.1"/>
    <property type="molecule type" value="Genomic_DNA"/>
</dbReference>
<dbReference type="Proteomes" id="UP001567538">
    <property type="component" value="Unassembled WGS sequence"/>
</dbReference>
<dbReference type="AlphaFoldDB" id="A0ABD1I7R0"/>
<dbReference type="InterPro" id="IPR015300">
    <property type="entry name" value="DNA-bd_pseudobarrel_sf"/>
</dbReference>
<evidence type="ECO:0000256" key="4">
    <source>
        <dbReference type="ARBA" id="ARBA00023163"/>
    </source>
</evidence>
<evidence type="ECO:0000313" key="6">
    <source>
        <dbReference type="EMBL" id="KAL1564395.1"/>
    </source>
</evidence>
<comment type="caution">
    <text evidence="6">The sequence shown here is derived from an EMBL/GenBank/DDBJ whole genome shotgun (WGS) entry which is preliminary data.</text>
</comment>
<dbReference type="GO" id="GO:0005634">
    <property type="term" value="C:nucleus"/>
    <property type="evidence" value="ECO:0007669"/>
    <property type="project" value="UniProtKB-SubCell"/>
</dbReference>
<organism evidence="6 7">
    <name type="scientific">Salvia divinorum</name>
    <name type="common">Maria pastora</name>
    <name type="synonym">Diviner's sage</name>
    <dbReference type="NCBI Taxonomy" id="28513"/>
    <lineage>
        <taxon>Eukaryota</taxon>
        <taxon>Viridiplantae</taxon>
        <taxon>Streptophyta</taxon>
        <taxon>Embryophyta</taxon>
        <taxon>Tracheophyta</taxon>
        <taxon>Spermatophyta</taxon>
        <taxon>Magnoliopsida</taxon>
        <taxon>eudicotyledons</taxon>
        <taxon>Gunneridae</taxon>
        <taxon>Pentapetalae</taxon>
        <taxon>asterids</taxon>
        <taxon>lamiids</taxon>
        <taxon>Lamiales</taxon>
        <taxon>Lamiaceae</taxon>
        <taxon>Nepetoideae</taxon>
        <taxon>Mentheae</taxon>
        <taxon>Salviinae</taxon>
        <taxon>Salvia</taxon>
        <taxon>Salvia subgen. Calosphace</taxon>
    </lineage>
</organism>
<keyword evidence="5" id="KW-0539">Nucleus</keyword>
<evidence type="ECO:0000256" key="2">
    <source>
        <dbReference type="ARBA" id="ARBA00023015"/>
    </source>
</evidence>
<dbReference type="Gene3D" id="2.40.330.10">
    <property type="entry name" value="DNA-binding pseudobarrel domain"/>
    <property type="match status" value="1"/>
</dbReference>
<evidence type="ECO:0000313" key="7">
    <source>
        <dbReference type="Proteomes" id="UP001567538"/>
    </source>
</evidence>
<keyword evidence="3" id="KW-0238">DNA-binding</keyword>
<proteinExistence type="predicted"/>
<accession>A0ABD1I7R0</accession>
<comment type="subcellular location">
    <subcellularLocation>
        <location evidence="1">Nucleus</location>
    </subcellularLocation>
</comment>